<keyword evidence="2" id="KW-0472">Membrane</keyword>
<keyword evidence="4" id="KW-1185">Reference proteome</keyword>
<dbReference type="EMBL" id="ML995474">
    <property type="protein sequence ID" value="KAF2147404.1"/>
    <property type="molecule type" value="Genomic_DNA"/>
</dbReference>
<accession>A0A6A6BX29</accession>
<dbReference type="InterPro" id="IPR021840">
    <property type="entry name" value="DUF3433"/>
</dbReference>
<feature type="region of interest" description="Disordered" evidence="1">
    <location>
        <begin position="690"/>
        <end position="772"/>
    </location>
</feature>
<feature type="transmembrane region" description="Helical" evidence="2">
    <location>
        <begin position="178"/>
        <end position="201"/>
    </location>
</feature>
<protein>
    <submittedName>
        <fullName evidence="3">Uncharacterized protein</fullName>
    </submittedName>
</protein>
<sequence>MPRPRSFRLPSYSADYHPIDDNKSATSIDEIRQDPSHETSNHGVGSPPSVTPTSFYGSESPLRTFIPFDGPDPPKGHPPLDYKPFVLRRWFLLLTTAFRIHKGYYRVTMIYTPAIVGSITSMWWKAVHDAYKRITPYIAMSETPPQRQSKAFKQHFKFIYAVQNPFDIMTPFMQSHHLTGIITVINLTVNFTIVSLKNAFYVLNKDGSGWFISLSNTAGHLLAIMYGTLVACSIGITYRLWPAYTGLKWDPAPVAVQLSMVQGSNIFPVFKGLEYSYHPKFIKQIASESKKAGILRLGYWSSATNSHDIIYSLRFMKSERENNFISEDVPDTQIDTLHEQRDCSHHMRRGCSPELYNLSGMPSSFKSMCKRSRTDSSLEAPYGPESDIVCSPQFSMFISSNLSLSDSGILIFIILGIVSSGLWIGIATRAGHANTITVKVPYNWWFSNWENLFYFLPTISLSVWNLAWLRAAYFYRHVQPIACMDGSKPPQETVLLDYLSISLSEAIYTAITNRHFRVAISSLLAMVGTIIQILPGKVFFNVSWRGHRDKVEYIASIVPSYLYGCLAITIVYIILLGFLRPTPQYRTPRACYNIVDLVSYCYNSKMLDDPEFDTQDPTDEEIHFKSKIHLAKRKYQIGMYLGKDGHRHLGFDIVPQKTDDPTHRVKVDKFYPGKAIYWIGVYRKFIESPKLRPTNPSEEEDRISSEQISQEDGTELQNWPTHSVPEVSAPESQHQAEYNETPTAALHEQDVSPLYQSHTLPAPDPENRSGLA</sequence>
<feature type="transmembrane region" description="Helical" evidence="2">
    <location>
        <begin position="560"/>
        <end position="579"/>
    </location>
</feature>
<evidence type="ECO:0000256" key="1">
    <source>
        <dbReference type="SAM" id="MobiDB-lite"/>
    </source>
</evidence>
<keyword evidence="2" id="KW-1133">Transmembrane helix</keyword>
<dbReference type="RefSeq" id="XP_033403112.1">
    <property type="nucleotide sequence ID" value="XM_033545911.1"/>
</dbReference>
<dbReference type="AlphaFoldDB" id="A0A6A6BX29"/>
<dbReference type="Pfam" id="PF11915">
    <property type="entry name" value="DUF3433"/>
    <property type="match status" value="2"/>
</dbReference>
<feature type="region of interest" description="Disordered" evidence="1">
    <location>
        <begin position="1"/>
        <end position="53"/>
    </location>
</feature>
<name>A0A6A6BX29_9PEZI</name>
<organism evidence="3 4">
    <name type="scientific">Aplosporella prunicola CBS 121167</name>
    <dbReference type="NCBI Taxonomy" id="1176127"/>
    <lineage>
        <taxon>Eukaryota</taxon>
        <taxon>Fungi</taxon>
        <taxon>Dikarya</taxon>
        <taxon>Ascomycota</taxon>
        <taxon>Pezizomycotina</taxon>
        <taxon>Dothideomycetes</taxon>
        <taxon>Dothideomycetes incertae sedis</taxon>
        <taxon>Botryosphaeriales</taxon>
        <taxon>Aplosporellaceae</taxon>
        <taxon>Aplosporella</taxon>
    </lineage>
</organism>
<dbReference type="Proteomes" id="UP000799438">
    <property type="component" value="Unassembled WGS sequence"/>
</dbReference>
<feature type="transmembrane region" description="Helical" evidence="2">
    <location>
        <begin position="221"/>
        <end position="241"/>
    </location>
</feature>
<feature type="transmembrane region" description="Helical" evidence="2">
    <location>
        <begin position="452"/>
        <end position="469"/>
    </location>
</feature>
<feature type="transmembrane region" description="Helical" evidence="2">
    <location>
        <begin position="409"/>
        <end position="432"/>
    </location>
</feature>
<feature type="transmembrane region" description="Helical" evidence="2">
    <location>
        <begin position="518"/>
        <end position="540"/>
    </location>
</feature>
<evidence type="ECO:0000256" key="2">
    <source>
        <dbReference type="SAM" id="Phobius"/>
    </source>
</evidence>
<dbReference type="PANTHER" id="PTHR37544">
    <property type="entry name" value="SPRAY-RELATED"/>
    <property type="match status" value="1"/>
</dbReference>
<proteinExistence type="predicted"/>
<dbReference type="GeneID" id="54303417"/>
<reference evidence="3" key="1">
    <citation type="journal article" date="2020" name="Stud. Mycol.">
        <title>101 Dothideomycetes genomes: a test case for predicting lifestyles and emergence of pathogens.</title>
        <authorList>
            <person name="Haridas S."/>
            <person name="Albert R."/>
            <person name="Binder M."/>
            <person name="Bloem J."/>
            <person name="Labutti K."/>
            <person name="Salamov A."/>
            <person name="Andreopoulos B."/>
            <person name="Baker S."/>
            <person name="Barry K."/>
            <person name="Bills G."/>
            <person name="Bluhm B."/>
            <person name="Cannon C."/>
            <person name="Castanera R."/>
            <person name="Culley D."/>
            <person name="Daum C."/>
            <person name="Ezra D."/>
            <person name="Gonzalez J."/>
            <person name="Henrissat B."/>
            <person name="Kuo A."/>
            <person name="Liang C."/>
            <person name="Lipzen A."/>
            <person name="Lutzoni F."/>
            <person name="Magnuson J."/>
            <person name="Mondo S."/>
            <person name="Nolan M."/>
            <person name="Ohm R."/>
            <person name="Pangilinan J."/>
            <person name="Park H.-J."/>
            <person name="Ramirez L."/>
            <person name="Alfaro M."/>
            <person name="Sun H."/>
            <person name="Tritt A."/>
            <person name="Yoshinaga Y."/>
            <person name="Zwiers L.-H."/>
            <person name="Turgeon B."/>
            <person name="Goodwin S."/>
            <person name="Spatafora J."/>
            <person name="Crous P."/>
            <person name="Grigoriev I."/>
        </authorList>
    </citation>
    <scope>NUCLEOTIDE SEQUENCE</scope>
    <source>
        <strain evidence="3">CBS 121167</strain>
    </source>
</reference>
<evidence type="ECO:0000313" key="4">
    <source>
        <dbReference type="Proteomes" id="UP000799438"/>
    </source>
</evidence>
<dbReference type="PANTHER" id="PTHR37544:SF3">
    <property type="entry name" value="SPRAY"/>
    <property type="match status" value="1"/>
</dbReference>
<evidence type="ECO:0000313" key="3">
    <source>
        <dbReference type="EMBL" id="KAF2147404.1"/>
    </source>
</evidence>
<keyword evidence="2" id="KW-0812">Transmembrane</keyword>
<feature type="compositionally biased region" description="Polar residues" evidence="1">
    <location>
        <begin position="730"/>
        <end position="742"/>
    </location>
</feature>
<gene>
    <name evidence="3" type="ORF">K452DRAFT_354802</name>
</gene>
<dbReference type="OrthoDB" id="3057599at2759"/>
<feature type="compositionally biased region" description="Basic and acidic residues" evidence="1">
    <location>
        <begin position="17"/>
        <end position="40"/>
    </location>
</feature>
<feature type="compositionally biased region" description="Polar residues" evidence="1">
    <location>
        <begin position="705"/>
        <end position="721"/>
    </location>
</feature>